<reference evidence="2" key="1">
    <citation type="submission" date="2020-05" db="EMBL/GenBank/DDBJ databases">
        <authorList>
            <person name="Chiriac C."/>
            <person name="Salcher M."/>
            <person name="Ghai R."/>
            <person name="Kavagutti S V."/>
        </authorList>
    </citation>
    <scope>NUCLEOTIDE SEQUENCE</scope>
</reference>
<sequence>MNSAENIGQPHSAIMGHDVGIEEFVAASPIEHEVPNETSDPTDDDSGHQRPTLDLLLEN</sequence>
<accession>A0A6J6T8K8</accession>
<name>A0A6J6T8K8_9ZZZZ</name>
<feature type="region of interest" description="Disordered" evidence="1">
    <location>
        <begin position="1"/>
        <end position="59"/>
    </location>
</feature>
<evidence type="ECO:0000313" key="2">
    <source>
        <dbReference type="EMBL" id="CAB4743203.1"/>
    </source>
</evidence>
<proteinExistence type="predicted"/>
<protein>
    <submittedName>
        <fullName evidence="2">Unannotated protein</fullName>
    </submittedName>
</protein>
<dbReference type="AlphaFoldDB" id="A0A6J6T8K8"/>
<gene>
    <name evidence="2" type="ORF">UFOPK2809_00471</name>
</gene>
<organism evidence="2">
    <name type="scientific">freshwater metagenome</name>
    <dbReference type="NCBI Taxonomy" id="449393"/>
    <lineage>
        <taxon>unclassified sequences</taxon>
        <taxon>metagenomes</taxon>
        <taxon>ecological metagenomes</taxon>
    </lineage>
</organism>
<dbReference type="EMBL" id="CAEZZA010000045">
    <property type="protein sequence ID" value="CAB4743203.1"/>
    <property type="molecule type" value="Genomic_DNA"/>
</dbReference>
<evidence type="ECO:0000256" key="1">
    <source>
        <dbReference type="SAM" id="MobiDB-lite"/>
    </source>
</evidence>